<evidence type="ECO:0000256" key="1">
    <source>
        <dbReference type="SAM" id="MobiDB-lite"/>
    </source>
</evidence>
<feature type="compositionally biased region" description="Polar residues" evidence="1">
    <location>
        <begin position="27"/>
        <end position="44"/>
    </location>
</feature>
<evidence type="ECO:0000313" key="2">
    <source>
        <dbReference type="EMBL" id="KAJ4830319.1"/>
    </source>
</evidence>
<evidence type="ECO:0000313" key="3">
    <source>
        <dbReference type="Proteomes" id="UP001141552"/>
    </source>
</evidence>
<accession>A0A9Q0FGF1</accession>
<comment type="caution">
    <text evidence="2">The sequence shown here is derived from an EMBL/GenBank/DDBJ whole genome shotgun (WGS) entry which is preliminary data.</text>
</comment>
<dbReference type="PANTHER" id="PTHR34396">
    <property type="entry name" value="OS03G0264950 PROTEIN-RELATED"/>
    <property type="match status" value="1"/>
</dbReference>
<dbReference type="GO" id="GO:0005634">
    <property type="term" value="C:nucleus"/>
    <property type="evidence" value="ECO:0007669"/>
    <property type="project" value="TreeGrafter"/>
</dbReference>
<name>A0A9Q0FGF1_9ROSI</name>
<evidence type="ECO:0008006" key="4">
    <source>
        <dbReference type="Google" id="ProtNLM"/>
    </source>
</evidence>
<dbReference type="EMBL" id="JAKUCV010005672">
    <property type="protein sequence ID" value="KAJ4830319.1"/>
    <property type="molecule type" value="Genomic_DNA"/>
</dbReference>
<reference evidence="2" key="1">
    <citation type="submission" date="2022-02" db="EMBL/GenBank/DDBJ databases">
        <authorList>
            <person name="Henning P.M."/>
            <person name="McCubbin A.G."/>
            <person name="Shore J.S."/>
        </authorList>
    </citation>
    <scope>NUCLEOTIDE SEQUENCE</scope>
    <source>
        <strain evidence="2">F60SS</strain>
        <tissue evidence="2">Leaves</tissue>
    </source>
</reference>
<protein>
    <recommendedName>
        <fullName evidence="4">BED-type domain-containing protein</fullName>
    </recommendedName>
</protein>
<feature type="non-terminal residue" evidence="2">
    <location>
        <position position="93"/>
    </location>
</feature>
<dbReference type="OrthoDB" id="1434836at2759"/>
<dbReference type="InterPro" id="IPR053031">
    <property type="entry name" value="Cuticle_assoc_protein"/>
</dbReference>
<feature type="region of interest" description="Disordered" evidence="1">
    <location>
        <begin position="1"/>
        <end position="46"/>
    </location>
</feature>
<keyword evidence="3" id="KW-1185">Reference proteome</keyword>
<reference evidence="2" key="2">
    <citation type="journal article" date="2023" name="Plants (Basel)">
        <title>Annotation of the Turnera subulata (Passifloraceae) Draft Genome Reveals the S-Locus Evolved after the Divergence of Turneroideae from Passifloroideae in a Stepwise Manner.</title>
        <authorList>
            <person name="Henning P.M."/>
            <person name="Roalson E.H."/>
            <person name="Mir W."/>
            <person name="McCubbin A.G."/>
            <person name="Shore J.S."/>
        </authorList>
    </citation>
    <scope>NUCLEOTIDE SEQUENCE</scope>
    <source>
        <strain evidence="2">F60SS</strain>
    </source>
</reference>
<dbReference type="GO" id="GO:0006357">
    <property type="term" value="P:regulation of transcription by RNA polymerase II"/>
    <property type="evidence" value="ECO:0007669"/>
    <property type="project" value="TreeGrafter"/>
</dbReference>
<gene>
    <name evidence="2" type="ORF">Tsubulata_011299</name>
</gene>
<dbReference type="PANTHER" id="PTHR34396:SF27">
    <property type="entry name" value="OS08G0208700 PROTEIN"/>
    <property type="match status" value="1"/>
</dbReference>
<dbReference type="Proteomes" id="UP001141552">
    <property type="component" value="Unassembled WGS sequence"/>
</dbReference>
<dbReference type="GO" id="GO:1990837">
    <property type="term" value="F:sequence-specific double-stranded DNA binding"/>
    <property type="evidence" value="ECO:0007669"/>
    <property type="project" value="TreeGrafter"/>
</dbReference>
<organism evidence="2 3">
    <name type="scientific">Turnera subulata</name>
    <dbReference type="NCBI Taxonomy" id="218843"/>
    <lineage>
        <taxon>Eukaryota</taxon>
        <taxon>Viridiplantae</taxon>
        <taxon>Streptophyta</taxon>
        <taxon>Embryophyta</taxon>
        <taxon>Tracheophyta</taxon>
        <taxon>Spermatophyta</taxon>
        <taxon>Magnoliopsida</taxon>
        <taxon>eudicotyledons</taxon>
        <taxon>Gunneridae</taxon>
        <taxon>Pentapetalae</taxon>
        <taxon>rosids</taxon>
        <taxon>fabids</taxon>
        <taxon>Malpighiales</taxon>
        <taxon>Passifloraceae</taxon>
        <taxon>Turnera</taxon>
    </lineage>
</organism>
<dbReference type="AlphaFoldDB" id="A0A9Q0FGF1"/>
<sequence>MDVELPRLPMPPPPASGTSEAREQADTAHTPNQQNRAETATGEQGKTIVISRKERSKAWDYFNKIENPSGTRIGKCKRCGQEFRADSKKNGTS</sequence>
<proteinExistence type="predicted"/>